<dbReference type="PANTHER" id="PTHR33055:SF3">
    <property type="entry name" value="PUTATIVE TRANSPOSASE FOR IS117-RELATED"/>
    <property type="match status" value="1"/>
</dbReference>
<keyword evidence="3" id="KW-1185">Reference proteome</keyword>
<dbReference type="EMBL" id="RQXW01000013">
    <property type="protein sequence ID" value="RTE65080.1"/>
    <property type="molecule type" value="Genomic_DNA"/>
</dbReference>
<dbReference type="GO" id="GO:0004803">
    <property type="term" value="F:transposase activity"/>
    <property type="evidence" value="ECO:0007669"/>
    <property type="project" value="InterPro"/>
</dbReference>
<dbReference type="InterPro" id="IPR047650">
    <property type="entry name" value="Transpos_IS110"/>
</dbReference>
<feature type="domain" description="Transposase IS116/IS110/IS902 C-terminal" evidence="1">
    <location>
        <begin position="5"/>
        <end position="37"/>
    </location>
</feature>
<dbReference type="InterPro" id="IPR003346">
    <property type="entry name" value="Transposase_20"/>
</dbReference>
<dbReference type="Pfam" id="PF02371">
    <property type="entry name" value="Transposase_20"/>
    <property type="match status" value="1"/>
</dbReference>
<proteinExistence type="predicted"/>
<name>A0A430KNN0_9GAMM</name>
<dbReference type="PANTHER" id="PTHR33055">
    <property type="entry name" value="TRANSPOSASE FOR INSERTION SEQUENCE ELEMENT IS1111A"/>
    <property type="match status" value="1"/>
</dbReference>
<accession>A0A430KNN0</accession>
<evidence type="ECO:0000313" key="2">
    <source>
        <dbReference type="EMBL" id="RTE65080.1"/>
    </source>
</evidence>
<gene>
    <name evidence="2" type="ORF">EH243_13530</name>
</gene>
<evidence type="ECO:0000259" key="1">
    <source>
        <dbReference type="Pfam" id="PF02371"/>
    </source>
</evidence>
<sequence>SVKGGSRISKAGNAYLRSALYMPALSAARHDENAREFRERLVARGKTKLQANVAIMRKYLTGLWTAYRQCQAFDSDKLFNFSEKKLEH</sequence>
<reference evidence="2 3" key="1">
    <citation type="submission" date="2018-11" db="EMBL/GenBank/DDBJ databases">
        <title>The draft genome sequence of Amphritea opalescens ANRC-JH13T.</title>
        <authorList>
            <person name="Fang Z."/>
            <person name="Zhang Y."/>
            <person name="Han X."/>
        </authorList>
    </citation>
    <scope>NUCLEOTIDE SEQUENCE [LARGE SCALE GENOMIC DNA]</scope>
    <source>
        <strain evidence="2 3">ANRC-JH13</strain>
    </source>
</reference>
<comment type="caution">
    <text evidence="2">The sequence shown here is derived from an EMBL/GenBank/DDBJ whole genome shotgun (WGS) entry which is preliminary data.</text>
</comment>
<organism evidence="2 3">
    <name type="scientific">Amphritea opalescens</name>
    <dbReference type="NCBI Taxonomy" id="2490544"/>
    <lineage>
        <taxon>Bacteria</taxon>
        <taxon>Pseudomonadati</taxon>
        <taxon>Pseudomonadota</taxon>
        <taxon>Gammaproteobacteria</taxon>
        <taxon>Oceanospirillales</taxon>
        <taxon>Oceanospirillaceae</taxon>
        <taxon>Amphritea</taxon>
    </lineage>
</organism>
<evidence type="ECO:0000313" key="3">
    <source>
        <dbReference type="Proteomes" id="UP000283087"/>
    </source>
</evidence>
<feature type="non-terminal residue" evidence="2">
    <location>
        <position position="1"/>
    </location>
</feature>
<protein>
    <submittedName>
        <fullName evidence="2">IS110 family transposase</fullName>
    </submittedName>
</protein>
<dbReference type="GO" id="GO:0006313">
    <property type="term" value="P:DNA transposition"/>
    <property type="evidence" value="ECO:0007669"/>
    <property type="project" value="InterPro"/>
</dbReference>
<dbReference type="GO" id="GO:0003677">
    <property type="term" value="F:DNA binding"/>
    <property type="evidence" value="ECO:0007669"/>
    <property type="project" value="InterPro"/>
</dbReference>
<dbReference type="RefSeq" id="WP_164549124.1">
    <property type="nucleotide sequence ID" value="NZ_RQXW01000013.1"/>
</dbReference>
<dbReference type="Proteomes" id="UP000283087">
    <property type="component" value="Unassembled WGS sequence"/>
</dbReference>
<dbReference type="AlphaFoldDB" id="A0A430KNN0"/>